<organism evidence="3 4">
    <name type="scientific">Rhynchophorus ferrugineus</name>
    <name type="common">Red palm weevil</name>
    <name type="synonym">Curculio ferrugineus</name>
    <dbReference type="NCBI Taxonomy" id="354439"/>
    <lineage>
        <taxon>Eukaryota</taxon>
        <taxon>Metazoa</taxon>
        <taxon>Ecdysozoa</taxon>
        <taxon>Arthropoda</taxon>
        <taxon>Hexapoda</taxon>
        <taxon>Insecta</taxon>
        <taxon>Pterygota</taxon>
        <taxon>Neoptera</taxon>
        <taxon>Endopterygota</taxon>
        <taxon>Coleoptera</taxon>
        <taxon>Polyphaga</taxon>
        <taxon>Cucujiformia</taxon>
        <taxon>Curculionidae</taxon>
        <taxon>Dryophthorinae</taxon>
        <taxon>Rhynchophorus</taxon>
    </lineage>
</organism>
<dbReference type="OrthoDB" id="118951at2759"/>
<keyword evidence="4" id="KW-1185">Reference proteome</keyword>
<dbReference type="EMBL" id="JAACXV010000070">
    <property type="protein sequence ID" value="KAF7284740.1"/>
    <property type="molecule type" value="Genomic_DNA"/>
</dbReference>
<proteinExistence type="predicted"/>
<feature type="transmembrane region" description="Helical" evidence="1">
    <location>
        <begin position="633"/>
        <end position="651"/>
    </location>
</feature>
<dbReference type="PANTHER" id="PTHR11161">
    <property type="entry name" value="O-ACYLTRANSFERASE"/>
    <property type="match status" value="1"/>
</dbReference>
<feature type="domain" description="Nose resistant-to-fluoxetine protein N-terminal" evidence="2">
    <location>
        <begin position="42"/>
        <end position="192"/>
    </location>
</feature>
<feature type="transmembrane region" description="Helical" evidence="1">
    <location>
        <begin position="308"/>
        <end position="333"/>
    </location>
</feature>
<feature type="transmembrane region" description="Helical" evidence="1">
    <location>
        <begin position="487"/>
        <end position="510"/>
    </location>
</feature>
<comment type="caution">
    <text evidence="3">The sequence shown here is derived from an EMBL/GenBank/DDBJ whole genome shotgun (WGS) entry which is preliminary data.</text>
</comment>
<dbReference type="GO" id="GO:0016747">
    <property type="term" value="F:acyltransferase activity, transferring groups other than amino-acyl groups"/>
    <property type="evidence" value="ECO:0007669"/>
    <property type="project" value="InterPro"/>
</dbReference>
<dbReference type="InterPro" id="IPR006621">
    <property type="entry name" value="Nose-resist-to-fluoxetine_N"/>
</dbReference>
<evidence type="ECO:0000313" key="3">
    <source>
        <dbReference type="EMBL" id="KAF7284740.1"/>
    </source>
</evidence>
<feature type="transmembrane region" description="Helical" evidence="1">
    <location>
        <begin position="522"/>
        <end position="544"/>
    </location>
</feature>
<dbReference type="SMART" id="SM00703">
    <property type="entry name" value="NRF"/>
    <property type="match status" value="1"/>
</dbReference>
<feature type="transmembrane region" description="Helical" evidence="1">
    <location>
        <begin position="266"/>
        <end position="288"/>
    </location>
</feature>
<feature type="transmembrane region" description="Helical" evidence="1">
    <location>
        <begin position="564"/>
        <end position="583"/>
    </location>
</feature>
<protein>
    <recommendedName>
        <fullName evidence="2">Nose resistant-to-fluoxetine protein N-terminal domain-containing protein</fullName>
    </recommendedName>
</protein>
<feature type="transmembrane region" description="Helical" evidence="1">
    <location>
        <begin position="595"/>
        <end position="613"/>
    </location>
</feature>
<dbReference type="PANTHER" id="PTHR11161:SF72">
    <property type="entry name" value="FI21449P1"/>
    <property type="match status" value="1"/>
</dbReference>
<gene>
    <name evidence="3" type="ORF">GWI33_021610</name>
</gene>
<dbReference type="AlphaFoldDB" id="A0A834IVM6"/>
<keyword evidence="1" id="KW-0812">Transmembrane</keyword>
<sequence>MNVIKCLLLFCFVFSAYSILPFYVKFLKLKAAEILDRVIPAKSHCSQHIKTLITDALQMKKLWALRMLDASAKLQPGILNGLTHNLGNFDQCIAIRTEEGDGPLIEGQYCTVLLTFEKNNSRNFNLAHIIQDEYGIMEGMDLDNLLKFVNIIYGVCLPKSCSTTNIQKLWNYIENTLKIPLHVTLNDNLCIYKGKVPFVYGFDYYVFLAAILFGAFVGLATMYDVLIYQYVEDPRNIFLEDCLVAFSLNKNLRKVLERPKDTNEDIFGCMSGLKVISMICVVYGHRFAFNTLHGNINMIDIFEWRKTFPALFLLMAPFAVDTFLAISGLLLAYKYMQIRDILPRGEPVPWYIFYLMRITRLSPALLATILFYVSIIKYITDGPLWSMIVLRSSHFCRYTGWLTLTFTNNWMPKYMCVPQSWYLSMDSQLYMMAPLVTMGLVKYPRKTITLLLALSFLSRIYTHFVTIHYKLSWTLLEMSRDFKDYMFMVYGSTFSRLPVWVFGVITGYLLYHYQHIRIHKPLVIVLWSCSICMPLAIALISNLMIREPYNEHTSAMYNSLTGPLWSLAICTIIFLCSTGHGGIFNEILSWKPFKIVVRFSYSIYLVHFTIIAIFEGSKRSVTSNDSFKSLHDFLGDLPFTLGMGLVWCLLFESPFINISKLCFKYKYGEEALRAASNHGRPKMLVVYSAKHFQSLKTKKQ</sequence>
<dbReference type="InterPro" id="IPR002656">
    <property type="entry name" value="Acyl_transf_3_dom"/>
</dbReference>
<evidence type="ECO:0000313" key="4">
    <source>
        <dbReference type="Proteomes" id="UP000625711"/>
    </source>
</evidence>
<dbReference type="InterPro" id="IPR052728">
    <property type="entry name" value="O2_lipid_transport_reg"/>
</dbReference>
<reference evidence="3" key="1">
    <citation type="submission" date="2020-08" db="EMBL/GenBank/DDBJ databases">
        <title>Genome sequencing and assembly of the red palm weevil Rhynchophorus ferrugineus.</title>
        <authorList>
            <person name="Dias G.B."/>
            <person name="Bergman C.M."/>
            <person name="Manee M."/>
        </authorList>
    </citation>
    <scope>NUCLEOTIDE SEQUENCE</scope>
    <source>
        <strain evidence="3">AA-2017</strain>
        <tissue evidence="3">Whole larva</tissue>
    </source>
</reference>
<evidence type="ECO:0000259" key="2">
    <source>
        <dbReference type="SMART" id="SM00703"/>
    </source>
</evidence>
<feature type="transmembrane region" description="Helical" evidence="1">
    <location>
        <begin position="204"/>
        <end position="226"/>
    </location>
</feature>
<accession>A0A834IVM6</accession>
<feature type="transmembrane region" description="Helical" evidence="1">
    <location>
        <begin position="448"/>
        <end position="467"/>
    </location>
</feature>
<name>A0A834IVM6_RHYFE</name>
<feature type="transmembrane region" description="Helical" evidence="1">
    <location>
        <begin position="354"/>
        <end position="379"/>
    </location>
</feature>
<dbReference type="Pfam" id="PF01757">
    <property type="entry name" value="Acyl_transf_3"/>
    <property type="match status" value="1"/>
</dbReference>
<keyword evidence="1" id="KW-1133">Transmembrane helix</keyword>
<dbReference type="Proteomes" id="UP000625711">
    <property type="component" value="Unassembled WGS sequence"/>
</dbReference>
<evidence type="ECO:0000256" key="1">
    <source>
        <dbReference type="SAM" id="Phobius"/>
    </source>
</evidence>
<dbReference type="Pfam" id="PF20146">
    <property type="entry name" value="NRF"/>
    <property type="match status" value="1"/>
</dbReference>
<feature type="transmembrane region" description="Helical" evidence="1">
    <location>
        <begin position="421"/>
        <end position="441"/>
    </location>
</feature>
<keyword evidence="1" id="KW-0472">Membrane</keyword>